<name>A0AAE9KM15_ALCFA</name>
<dbReference type="AlphaFoldDB" id="A0AAE9KM15"/>
<gene>
    <name evidence="3" type="ORF">MXF72_11535</name>
</gene>
<accession>A0AAE9KM15</accession>
<feature type="transmembrane region" description="Helical" evidence="1">
    <location>
        <begin position="467"/>
        <end position="496"/>
    </location>
</feature>
<reference evidence="3" key="1">
    <citation type="submission" date="2022-04" db="EMBL/GenBank/DDBJ databases">
        <title>Genomic mining of Alcaligenes faecalis D334 producing ectoin and derivatives.</title>
        <authorList>
            <person name="Doan V.T."/>
            <person name="Quach N.T."/>
            <person name="Vu T.-H.-N."/>
            <person name="Phi Q.-T."/>
        </authorList>
    </citation>
    <scope>NUCLEOTIDE SEQUENCE</scope>
    <source>
        <strain evidence="3">D334</strain>
    </source>
</reference>
<evidence type="ECO:0000313" key="4">
    <source>
        <dbReference type="Proteomes" id="UP000830925"/>
    </source>
</evidence>
<feature type="domain" description="Tape measure protein N-terminal" evidence="2">
    <location>
        <begin position="127"/>
        <end position="317"/>
    </location>
</feature>
<dbReference type="NCBIfam" id="TIGR02675">
    <property type="entry name" value="tape_meas_nterm"/>
    <property type="match status" value="1"/>
</dbReference>
<organism evidence="3 4">
    <name type="scientific">Alcaligenes faecalis</name>
    <dbReference type="NCBI Taxonomy" id="511"/>
    <lineage>
        <taxon>Bacteria</taxon>
        <taxon>Pseudomonadati</taxon>
        <taxon>Pseudomonadota</taxon>
        <taxon>Betaproteobacteria</taxon>
        <taxon>Burkholderiales</taxon>
        <taxon>Alcaligenaceae</taxon>
        <taxon>Alcaligenes</taxon>
    </lineage>
</organism>
<keyword evidence="1" id="KW-0472">Membrane</keyword>
<keyword evidence="1" id="KW-0812">Transmembrane</keyword>
<keyword evidence="1" id="KW-1133">Transmembrane helix</keyword>
<protein>
    <submittedName>
        <fullName evidence="3">Tape measure protein</fullName>
    </submittedName>
</protein>
<evidence type="ECO:0000313" key="3">
    <source>
        <dbReference type="EMBL" id="UPL20057.1"/>
    </source>
</evidence>
<dbReference type="Proteomes" id="UP000830925">
    <property type="component" value="Chromosome"/>
</dbReference>
<sequence length="633" mass="68039">MTNVREIVANMRSLVDLSDLKAYAQWYQRLQRDAVGFAKLARQSIEQSRALNALERGAKNAHLAVGNVVRGFRGPGVGARSLDPSQAGKPTGPGVAGGTVSGSWAGVIKQTIVKNVGLDTVKDVLLAGDQFNQVQAQLAMSAQGEQEHQFIDQRLVADSVQARQPFAQSADLFLRIHPLMQSQGKGARDSLNMVAATGLSLTASGSDPQQTSAFMAQFVKDLAQGKLSGEGFQNMLANNRRMLTYLLEGLNKTNPALGVTRQNLFELAEQGLITSDMMVSALGSQLNTMRGDVEKLPASLANSLTEFSDKLARVSGVLQQQTGVIELLSFTLKVLGDHLEQIAHLLLLVGAAQGLRKLEAGMGALLGKGQSVTQMLRGLVGVAGVLAKELWVAVRPFLRWMIIVEAISLVIQDVISWFQGGDSVLGSIIGRSEQWQGEIEAVRGALVWVKDLLGGGAETVDSWIEKWGAVLTVVTGLVLLIGGIPALIVTLVVLILSYRDEIVSFAKDFWDTFVLAAEQTWVEIKATFTRMFNWFEEQFANVGAFFSSMVPELPSWATLDGVKSALGFETATPVSSTGAAGQYTDNRTMTVTVQTKDQADKIVDTVGQAVQQYGFANSSQGLSARAPYTEAPP</sequence>
<evidence type="ECO:0000259" key="2">
    <source>
        <dbReference type="Pfam" id="PF20155"/>
    </source>
</evidence>
<evidence type="ECO:0000256" key="1">
    <source>
        <dbReference type="SAM" id="Phobius"/>
    </source>
</evidence>
<dbReference type="RefSeq" id="WP_247965632.1">
    <property type="nucleotide sequence ID" value="NZ_CP095873.1"/>
</dbReference>
<dbReference type="Pfam" id="PF20155">
    <property type="entry name" value="TMP_3"/>
    <property type="match status" value="1"/>
</dbReference>
<proteinExistence type="predicted"/>
<dbReference type="EMBL" id="CP095873">
    <property type="protein sequence ID" value="UPL20057.1"/>
    <property type="molecule type" value="Genomic_DNA"/>
</dbReference>
<dbReference type="InterPro" id="IPR013491">
    <property type="entry name" value="Tape_meas_N"/>
</dbReference>